<evidence type="ECO:0000256" key="6">
    <source>
        <dbReference type="ARBA" id="ARBA00023295"/>
    </source>
</evidence>
<dbReference type="GO" id="GO:0006004">
    <property type="term" value="P:fucose metabolic process"/>
    <property type="evidence" value="ECO:0007669"/>
    <property type="project" value="InterPro"/>
</dbReference>
<sequence>MTTESTSATDRSWVPAPVEVPDTQAALDAVREVIDAGPFTDTWESLAAYEVPDWFRDAKFGIFMHWGAYSVPAFGNEWYPRRMYQQGTPEHAHHREVHGDHAEVGYKDFLPRFTMDAFDPAGMARLFRRAGAQFVVPVAEHHDGFPMYDEPRTRWNATKVGPKRDVLGDVLDACDDQWIVRGASSHRAEHWFFFHPGRAFASDVRDDPDFADLYGPAMPQAAGPNEAYLEDWLLRTVRIIDAYRPQVLWFDWWIEHPAFEPYRRMLAAYYYNRAAQWGRGVVLQYKWEAFREGTAVLDVERGGMADVQERPWQNDTSVSRTSWGWIEGHEWKNPVDLVGELVDVVAKNGCLLLNIGPKPDGTIPAEEAALLEGLGAWLTVNGEAVYGTRPWRVPGEGPTAVPEGSFTDSASLPFTAADLRFTQRAEVGQTSLYAMGMVRPEDDVVRIRSLGGASSLAVRDLGDVRLLGHPTPLEVRRTDDALEVVLPSPLPAAVEAVPGFALKLVLPDPAAPAPRALLLPEGEGGG</sequence>
<dbReference type="Pfam" id="PF01120">
    <property type="entry name" value="Alpha_L_fucos"/>
    <property type="match status" value="1"/>
</dbReference>
<evidence type="ECO:0000256" key="4">
    <source>
        <dbReference type="ARBA" id="ARBA00022729"/>
    </source>
</evidence>
<evidence type="ECO:0000313" key="9">
    <source>
        <dbReference type="Proteomes" id="UP000321234"/>
    </source>
</evidence>
<dbReference type="EMBL" id="VKAC01000005">
    <property type="protein sequence ID" value="TXR56511.1"/>
    <property type="molecule type" value="Genomic_DNA"/>
</dbReference>
<dbReference type="GO" id="GO:0005764">
    <property type="term" value="C:lysosome"/>
    <property type="evidence" value="ECO:0007669"/>
    <property type="project" value="TreeGrafter"/>
</dbReference>
<evidence type="ECO:0000259" key="7">
    <source>
        <dbReference type="Pfam" id="PF01120"/>
    </source>
</evidence>
<comment type="caution">
    <text evidence="8">The sequence shown here is derived from an EMBL/GenBank/DDBJ whole genome shotgun (WGS) entry which is preliminary data.</text>
</comment>
<evidence type="ECO:0000256" key="5">
    <source>
        <dbReference type="ARBA" id="ARBA00022801"/>
    </source>
</evidence>
<dbReference type="Gene3D" id="2.60.40.1180">
    <property type="entry name" value="Golgi alpha-mannosidase II"/>
    <property type="match status" value="1"/>
</dbReference>
<evidence type="ECO:0000256" key="3">
    <source>
        <dbReference type="ARBA" id="ARBA00012662"/>
    </source>
</evidence>
<dbReference type="RefSeq" id="WP_147926304.1">
    <property type="nucleotide sequence ID" value="NZ_VKAC01000005.1"/>
</dbReference>
<dbReference type="InterPro" id="IPR057739">
    <property type="entry name" value="Glyco_hydro_29_N"/>
</dbReference>
<dbReference type="PANTHER" id="PTHR10030">
    <property type="entry name" value="ALPHA-L-FUCOSIDASE"/>
    <property type="match status" value="1"/>
</dbReference>
<gene>
    <name evidence="8" type="ORF">FMM08_10575</name>
</gene>
<proteinExistence type="inferred from homology"/>
<dbReference type="GO" id="GO:0004560">
    <property type="term" value="F:alpha-L-fucosidase activity"/>
    <property type="evidence" value="ECO:0007669"/>
    <property type="project" value="InterPro"/>
</dbReference>
<dbReference type="GO" id="GO:0016139">
    <property type="term" value="P:glycoside catabolic process"/>
    <property type="evidence" value="ECO:0007669"/>
    <property type="project" value="TreeGrafter"/>
</dbReference>
<dbReference type="Gene3D" id="3.20.20.80">
    <property type="entry name" value="Glycosidases"/>
    <property type="match status" value="1"/>
</dbReference>
<dbReference type="InterPro" id="IPR016286">
    <property type="entry name" value="FUC_metazoa-typ"/>
</dbReference>
<name>A0A5C8ZH62_9ACTN</name>
<evidence type="ECO:0000256" key="1">
    <source>
        <dbReference type="ARBA" id="ARBA00004071"/>
    </source>
</evidence>
<dbReference type="PRINTS" id="PR00741">
    <property type="entry name" value="GLHYDRLASE29"/>
</dbReference>
<comment type="function">
    <text evidence="1">Alpha-L-fucosidase is responsible for hydrolyzing the alpha-1,6-linked fucose joined to the reducing-end N-acetylglucosamine of the carbohydrate moieties of glycoproteins.</text>
</comment>
<keyword evidence="4" id="KW-0732">Signal</keyword>
<feature type="domain" description="Glycoside hydrolase family 29 N-terminal" evidence="7">
    <location>
        <begin position="33"/>
        <end position="383"/>
    </location>
</feature>
<dbReference type="Proteomes" id="UP000321234">
    <property type="component" value="Unassembled WGS sequence"/>
</dbReference>
<evidence type="ECO:0000313" key="8">
    <source>
        <dbReference type="EMBL" id="TXR56511.1"/>
    </source>
</evidence>
<reference evidence="8 9" key="1">
    <citation type="submission" date="2019-07" db="EMBL/GenBank/DDBJ databases">
        <title>Quadrisphaera sp. strain DD2A genome sequencing and assembly.</title>
        <authorList>
            <person name="Kim I."/>
        </authorList>
    </citation>
    <scope>NUCLEOTIDE SEQUENCE [LARGE SCALE GENOMIC DNA]</scope>
    <source>
        <strain evidence="8 9">DD2A</strain>
    </source>
</reference>
<keyword evidence="6" id="KW-0326">Glycosidase</keyword>
<dbReference type="EC" id="3.2.1.51" evidence="3"/>
<protein>
    <recommendedName>
        <fullName evidence="3">alpha-L-fucosidase</fullName>
        <ecNumber evidence="3">3.2.1.51</ecNumber>
    </recommendedName>
</protein>
<dbReference type="InterPro" id="IPR013780">
    <property type="entry name" value="Glyco_hydro_b"/>
</dbReference>
<comment type="similarity">
    <text evidence="2">Belongs to the glycosyl hydrolase 29 family.</text>
</comment>
<dbReference type="PANTHER" id="PTHR10030:SF37">
    <property type="entry name" value="ALPHA-L-FUCOSIDASE-RELATED"/>
    <property type="match status" value="1"/>
</dbReference>
<dbReference type="AlphaFoldDB" id="A0A5C8ZH62"/>
<accession>A0A5C8ZH62</accession>
<dbReference type="SMART" id="SM00812">
    <property type="entry name" value="Alpha_L_fucos"/>
    <property type="match status" value="1"/>
</dbReference>
<keyword evidence="5" id="KW-0378">Hydrolase</keyword>
<dbReference type="InterPro" id="IPR000933">
    <property type="entry name" value="Glyco_hydro_29"/>
</dbReference>
<keyword evidence="9" id="KW-1185">Reference proteome</keyword>
<dbReference type="SUPFAM" id="SSF51445">
    <property type="entry name" value="(Trans)glycosidases"/>
    <property type="match status" value="1"/>
</dbReference>
<evidence type="ECO:0000256" key="2">
    <source>
        <dbReference type="ARBA" id="ARBA00007951"/>
    </source>
</evidence>
<dbReference type="OrthoDB" id="5526311at2"/>
<organism evidence="8 9">
    <name type="scientific">Quadrisphaera setariae</name>
    <dbReference type="NCBI Taxonomy" id="2593304"/>
    <lineage>
        <taxon>Bacteria</taxon>
        <taxon>Bacillati</taxon>
        <taxon>Actinomycetota</taxon>
        <taxon>Actinomycetes</taxon>
        <taxon>Kineosporiales</taxon>
        <taxon>Kineosporiaceae</taxon>
        <taxon>Quadrisphaera</taxon>
    </lineage>
</organism>
<dbReference type="InterPro" id="IPR017853">
    <property type="entry name" value="GH"/>
</dbReference>